<protein>
    <recommendedName>
        <fullName evidence="3">F5/8 type C domain-containing protein</fullName>
    </recommendedName>
</protein>
<name>A0A7W6WK74_9PROT</name>
<reference evidence="1 2" key="1">
    <citation type="submission" date="2020-08" db="EMBL/GenBank/DDBJ databases">
        <title>Genome sequencing of Purple Non-Sulfur Bacteria from various extreme environments.</title>
        <authorList>
            <person name="Mayer M."/>
        </authorList>
    </citation>
    <scope>NUCLEOTIDE SEQUENCE [LARGE SCALE GENOMIC DNA]</scope>
    <source>
        <strain evidence="1 2">JA135</strain>
    </source>
</reference>
<dbReference type="AlphaFoldDB" id="A0A7W6WK74"/>
<accession>A0A7W6WK74</accession>
<comment type="caution">
    <text evidence="1">The sequence shown here is derived from an EMBL/GenBank/DDBJ whole genome shotgun (WGS) entry which is preliminary data.</text>
</comment>
<organism evidence="1 2">
    <name type="scientific">Roseospira goensis</name>
    <dbReference type="NCBI Taxonomy" id="391922"/>
    <lineage>
        <taxon>Bacteria</taxon>
        <taxon>Pseudomonadati</taxon>
        <taxon>Pseudomonadota</taxon>
        <taxon>Alphaproteobacteria</taxon>
        <taxon>Rhodospirillales</taxon>
        <taxon>Rhodospirillaceae</taxon>
        <taxon>Roseospira</taxon>
    </lineage>
</organism>
<evidence type="ECO:0000313" key="2">
    <source>
        <dbReference type="Proteomes" id="UP000555728"/>
    </source>
</evidence>
<dbReference type="Gene3D" id="2.60.120.260">
    <property type="entry name" value="Galactose-binding domain-like"/>
    <property type="match status" value="1"/>
</dbReference>
<dbReference type="EMBL" id="JACIGI010000005">
    <property type="protein sequence ID" value="MBB4285122.1"/>
    <property type="molecule type" value="Genomic_DNA"/>
</dbReference>
<keyword evidence="2" id="KW-1185">Reference proteome</keyword>
<evidence type="ECO:0008006" key="3">
    <source>
        <dbReference type="Google" id="ProtNLM"/>
    </source>
</evidence>
<evidence type="ECO:0000313" key="1">
    <source>
        <dbReference type="EMBL" id="MBB4285122.1"/>
    </source>
</evidence>
<gene>
    <name evidence="1" type="ORF">GGD88_000839</name>
</gene>
<dbReference type="RefSeq" id="WP_184432031.1">
    <property type="nucleotide sequence ID" value="NZ_JACIGI010000005.1"/>
</dbReference>
<dbReference type="InterPro" id="IPR008979">
    <property type="entry name" value="Galactose-bd-like_sf"/>
</dbReference>
<dbReference type="Proteomes" id="UP000555728">
    <property type="component" value="Unassembled WGS sequence"/>
</dbReference>
<proteinExistence type="predicted"/>
<dbReference type="SUPFAM" id="SSF49785">
    <property type="entry name" value="Galactose-binding domain-like"/>
    <property type="match status" value="1"/>
</dbReference>
<sequence length="169" mass="18211">MLSQAALRGLAASSSAPSSHYPPGVNFLRVPMLYTARQGLTEESQVAAEEIGTNSTYGTDPARFNDGDTSATMWNTSGQTMWVWIRTPADTDLSETRIAYQNTAQHAAGTVTVHRWDGIGWVFVSGLTYAGSGTLNVDTFATVRASLFRLTFLPGGSGWIGVNEIELYP</sequence>